<sequence>MPRFGALAPAILSHRSPRAARRRSRGFRLGSRPASCCAAAVRTPLHRAERYRIAIR</sequence>
<protein>
    <submittedName>
        <fullName evidence="1">Uncharacterized protein</fullName>
    </submittedName>
</protein>
<evidence type="ECO:0000313" key="1">
    <source>
        <dbReference type="EMBL" id="EPJ38936.1"/>
    </source>
</evidence>
<dbReference type="EMBL" id="AOPY01001438">
    <property type="protein sequence ID" value="EPJ38936.1"/>
    <property type="molecule type" value="Genomic_DNA"/>
</dbReference>
<evidence type="ECO:0000313" key="2">
    <source>
        <dbReference type="Proteomes" id="UP000015001"/>
    </source>
</evidence>
<dbReference type="HOGENOM" id="CLU_3012147_0_0_11"/>
<dbReference type="Proteomes" id="UP000015001">
    <property type="component" value="Unassembled WGS sequence"/>
</dbReference>
<comment type="caution">
    <text evidence="1">The sequence shown here is derived from an EMBL/GenBank/DDBJ whole genome shotgun (WGS) entry which is preliminary data.</text>
</comment>
<dbReference type="PATRIC" id="fig|1283301.3.peg.3966"/>
<dbReference type="AlphaFoldDB" id="S4MQG9"/>
<reference evidence="1 2" key="1">
    <citation type="submission" date="2013-02" db="EMBL/GenBank/DDBJ databases">
        <title>Draft Genome Sequence of Streptomyces afghaniensis, Which Produces Compounds of the Julimycin B-Complex.</title>
        <authorList>
            <person name="Gruening B.A."/>
            <person name="Praeg A."/>
            <person name="Erxleben A."/>
            <person name="Guenther S."/>
            <person name="Fiedler H.-P."/>
            <person name="Goodfellow M."/>
            <person name="Mueller M."/>
        </authorList>
    </citation>
    <scope>NUCLEOTIDE SEQUENCE [LARGE SCALE GENOMIC DNA]</scope>
    <source>
        <strain evidence="1 2">772</strain>
    </source>
</reference>
<organism evidence="1 2">
    <name type="scientific">Streptomyces afghaniensis 772</name>
    <dbReference type="NCBI Taxonomy" id="1283301"/>
    <lineage>
        <taxon>Bacteria</taxon>
        <taxon>Bacillati</taxon>
        <taxon>Actinomycetota</taxon>
        <taxon>Actinomycetes</taxon>
        <taxon>Kitasatosporales</taxon>
        <taxon>Streptomycetaceae</taxon>
        <taxon>Streptomyces</taxon>
    </lineage>
</organism>
<keyword evidence="2" id="KW-1185">Reference proteome</keyword>
<name>S4MQG9_9ACTN</name>
<gene>
    <name evidence="1" type="ORF">STAFG_3999</name>
</gene>
<accession>S4MQG9</accession>
<proteinExistence type="predicted"/>